<dbReference type="EMBL" id="ONZP01000026">
    <property type="protein sequence ID" value="SPJ70981.1"/>
    <property type="molecule type" value="Genomic_DNA"/>
</dbReference>
<dbReference type="Proteomes" id="UP001187734">
    <property type="component" value="Unassembled WGS sequence"/>
</dbReference>
<proteinExistence type="predicted"/>
<organism evidence="2 3">
    <name type="scientific">Fusarium torulosum</name>
    <dbReference type="NCBI Taxonomy" id="33205"/>
    <lineage>
        <taxon>Eukaryota</taxon>
        <taxon>Fungi</taxon>
        <taxon>Dikarya</taxon>
        <taxon>Ascomycota</taxon>
        <taxon>Pezizomycotina</taxon>
        <taxon>Sordariomycetes</taxon>
        <taxon>Hypocreomycetidae</taxon>
        <taxon>Hypocreales</taxon>
        <taxon>Nectriaceae</taxon>
        <taxon>Fusarium</taxon>
    </lineage>
</organism>
<comment type="caution">
    <text evidence="2">The sequence shown here is derived from an EMBL/GenBank/DDBJ whole genome shotgun (WGS) entry which is preliminary data.</text>
</comment>
<dbReference type="SMART" id="SM01017">
    <property type="entry name" value="Arrestin_C"/>
    <property type="match status" value="1"/>
</dbReference>
<keyword evidence="3" id="KW-1185">Reference proteome</keyword>
<dbReference type="InterPro" id="IPR011022">
    <property type="entry name" value="Arrestin_C-like"/>
</dbReference>
<dbReference type="AlphaFoldDB" id="A0AAE8SCW1"/>
<protein>
    <submittedName>
        <fullName evidence="2">Related to O-dinitrobenzene,calcium and zinc resistance protein</fullName>
    </submittedName>
</protein>
<dbReference type="InterPro" id="IPR014752">
    <property type="entry name" value="Arrestin-like_C"/>
</dbReference>
<dbReference type="Gene3D" id="2.60.40.640">
    <property type="match status" value="1"/>
</dbReference>
<sequence>MTLKPSVRSLLAKLTGPRRSRILIKPDCDYVFVSGCGDEARGGYLRGKIFLFVPEDQKVQGVQLKFTSRMWLGDHRVQTEDEVKWQHRETTVHQWDTFTTTNQVGKLSKNGRQYEWSFDLFVNGDQKETFKGCNRCSITYILEASTFHYDTTESSYAFAPIRIIRSPAFSSYELMDPTTVQGKWAGKAEYNVSIRHRAIALGGLIPIDAQIAQLSATAKITKARFYLRERHAVEDKHSTNCVDYEGQRIVTEWPLDLDDTRLLLSWQQCLHLPRALRNCSPDFSQCGVTISHTLHFEVTLNTDGTITEEEVSMPIHLFISPELPVNGWGVFVRNNSIAAKEVKDVLAEGIRVPPRYCKGDFVVEDYGIPLGTPPPAYSEV</sequence>
<dbReference type="Pfam" id="PF02752">
    <property type="entry name" value="Arrestin_C"/>
    <property type="match status" value="1"/>
</dbReference>
<evidence type="ECO:0000313" key="2">
    <source>
        <dbReference type="EMBL" id="SPJ70981.1"/>
    </source>
</evidence>
<accession>A0AAE8SCW1</accession>
<reference evidence="2" key="1">
    <citation type="submission" date="2018-03" db="EMBL/GenBank/DDBJ databases">
        <authorList>
            <person name="Guldener U."/>
        </authorList>
    </citation>
    <scope>NUCLEOTIDE SEQUENCE</scope>
</reference>
<gene>
    <name evidence="2" type="ORF">FTOL_00709</name>
</gene>
<evidence type="ECO:0000259" key="1">
    <source>
        <dbReference type="SMART" id="SM01017"/>
    </source>
</evidence>
<feature type="domain" description="Arrestin C-terminal-like" evidence="1">
    <location>
        <begin position="184"/>
        <end position="322"/>
    </location>
</feature>
<name>A0AAE8SCW1_9HYPO</name>
<evidence type="ECO:0000313" key="3">
    <source>
        <dbReference type="Proteomes" id="UP001187734"/>
    </source>
</evidence>